<dbReference type="OrthoDB" id="9763949at2"/>
<dbReference type="GO" id="GO:0009254">
    <property type="term" value="P:peptidoglycan turnover"/>
    <property type="evidence" value="ECO:0007669"/>
    <property type="project" value="UniProtKB-UniRule"/>
</dbReference>
<dbReference type="Gene3D" id="3.30.420.40">
    <property type="match status" value="2"/>
</dbReference>
<dbReference type="UniPathway" id="UPA00343"/>
<sequence length="371" mass="40092">MSLYIGLMSGTSMDGIDTALVDISTNKLLLGLTIGYSDEVKNRINILLDGSNLSLASICQLNTLIGKEFARAVNELLHEAQLSPSDICAIGSHGQTVCHDTNCAIPYTLQLGCAHTISTLTGITVVADFRTRDIALGGQGAPFAPIYHQELFKHENNPIAVVNVGGIANITLINPNEPIKGWDVGPGNCLMDAWIMKHQGKSYDAHGSWAQRGDVIETLLTSLMGDPFVHLSAPKSIGKEYFSLAWLEGHLRNDYKPVNVQKTLLVFTVKTIAHSLLTEKKYVEKLYLCGGGTHNLALLDMLNQLLPAIEVKSIADVGISPDHLEAMMFAWLAAQTINSIPLDLRTITGSTHPAILGAIYPISKKSVCSPQ</sequence>
<dbReference type="RefSeq" id="WP_027269752.1">
    <property type="nucleotide sequence ID" value="NZ_CAAAJE010000004.1"/>
</dbReference>
<accession>A0A0W0YC95</accession>
<dbReference type="GO" id="GO:0006040">
    <property type="term" value="P:amino sugar metabolic process"/>
    <property type="evidence" value="ECO:0007669"/>
    <property type="project" value="InterPro"/>
</dbReference>
<dbReference type="PATRIC" id="fig|28087.4.peg.3542"/>
<dbReference type="GO" id="GO:0005524">
    <property type="term" value="F:ATP binding"/>
    <property type="evidence" value="ECO:0007669"/>
    <property type="project" value="UniProtKB-UniRule"/>
</dbReference>
<dbReference type="EMBL" id="LNYV01000037">
    <property type="protein sequence ID" value="KTD54480.1"/>
    <property type="molecule type" value="Genomic_DNA"/>
</dbReference>
<name>A0A0W0YC95_9GAMM</name>
<keyword evidence="1" id="KW-0119">Carbohydrate metabolism</keyword>
<dbReference type="CDD" id="cd24050">
    <property type="entry name" value="ASKHA_NBD_ANMK"/>
    <property type="match status" value="1"/>
</dbReference>
<dbReference type="UniPathway" id="UPA00544"/>
<evidence type="ECO:0000313" key="2">
    <source>
        <dbReference type="EMBL" id="KTD54480.1"/>
    </source>
</evidence>
<dbReference type="InterPro" id="IPR005338">
    <property type="entry name" value="Anhydro_N_Ac-Mur_kinase"/>
</dbReference>
<dbReference type="GO" id="GO:0016301">
    <property type="term" value="F:kinase activity"/>
    <property type="evidence" value="ECO:0007669"/>
    <property type="project" value="UniProtKB-KW"/>
</dbReference>
<comment type="similarity">
    <text evidence="1">Belongs to the anhydro-N-acetylmuramic acid kinase family.</text>
</comment>
<dbReference type="EC" id="2.7.1.170" evidence="1"/>
<keyword evidence="1 2" id="KW-0808">Transferase</keyword>
<protein>
    <recommendedName>
        <fullName evidence="1">Anhydro-N-acetylmuramic acid kinase</fullName>
        <ecNumber evidence="1">2.7.1.170</ecNumber>
    </recommendedName>
    <alternativeName>
        <fullName evidence="1">AnhMurNAc kinase</fullName>
    </alternativeName>
</protein>
<comment type="pathway">
    <text evidence="1">Amino-sugar metabolism; 1,6-anhydro-N-acetylmuramate degradation.</text>
</comment>
<dbReference type="SUPFAM" id="SSF53067">
    <property type="entry name" value="Actin-like ATPase domain"/>
    <property type="match status" value="1"/>
</dbReference>
<organism evidence="2 3">
    <name type="scientific">Legionella sainthelensi</name>
    <dbReference type="NCBI Taxonomy" id="28087"/>
    <lineage>
        <taxon>Bacteria</taxon>
        <taxon>Pseudomonadati</taxon>
        <taxon>Pseudomonadota</taxon>
        <taxon>Gammaproteobacteria</taxon>
        <taxon>Legionellales</taxon>
        <taxon>Legionellaceae</taxon>
        <taxon>Legionella</taxon>
    </lineage>
</organism>
<dbReference type="NCBIfam" id="NF007139">
    <property type="entry name" value="PRK09585.1-3"/>
    <property type="match status" value="1"/>
</dbReference>
<comment type="function">
    <text evidence="1">Catalyzes the specific phosphorylation of 1,6-anhydro-N-acetylmuramic acid (anhMurNAc) with the simultaneous cleavage of the 1,6-anhydro ring, generating MurNAc-6-P. Is required for the utilization of anhMurNAc either imported from the medium or derived from its own cell wall murein, and thus plays a role in cell wall recycling.</text>
</comment>
<keyword evidence="1" id="KW-0547">Nucleotide-binding</keyword>
<evidence type="ECO:0000256" key="1">
    <source>
        <dbReference type="HAMAP-Rule" id="MF_01270"/>
    </source>
</evidence>
<dbReference type="InterPro" id="IPR043129">
    <property type="entry name" value="ATPase_NBD"/>
</dbReference>
<comment type="caution">
    <text evidence="2">The sequence shown here is derived from an EMBL/GenBank/DDBJ whole genome shotgun (WGS) entry which is preliminary data.</text>
</comment>
<evidence type="ECO:0000313" key="3">
    <source>
        <dbReference type="Proteomes" id="UP000054621"/>
    </source>
</evidence>
<dbReference type="GO" id="GO:0016773">
    <property type="term" value="F:phosphotransferase activity, alcohol group as acceptor"/>
    <property type="evidence" value="ECO:0007669"/>
    <property type="project" value="UniProtKB-UniRule"/>
</dbReference>
<feature type="binding site" evidence="1">
    <location>
        <begin position="10"/>
        <end position="17"/>
    </location>
    <ligand>
        <name>ATP</name>
        <dbReference type="ChEBI" id="CHEBI:30616"/>
    </ligand>
</feature>
<dbReference type="AlphaFoldDB" id="A0A0W0YC95"/>
<gene>
    <name evidence="1 2" type="primary">anmK</name>
    <name evidence="2" type="ORF">Lsai_3302</name>
</gene>
<dbReference type="Proteomes" id="UP000054621">
    <property type="component" value="Unassembled WGS sequence"/>
</dbReference>
<dbReference type="STRING" id="28087.Lsai_3302"/>
<comment type="catalytic activity">
    <reaction evidence="1">
        <text>1,6-anhydro-N-acetyl-beta-muramate + ATP + H2O = N-acetyl-D-muramate 6-phosphate + ADP + H(+)</text>
        <dbReference type="Rhea" id="RHEA:24952"/>
        <dbReference type="ChEBI" id="CHEBI:15377"/>
        <dbReference type="ChEBI" id="CHEBI:15378"/>
        <dbReference type="ChEBI" id="CHEBI:30616"/>
        <dbReference type="ChEBI" id="CHEBI:58690"/>
        <dbReference type="ChEBI" id="CHEBI:58722"/>
        <dbReference type="ChEBI" id="CHEBI:456216"/>
        <dbReference type="EC" id="2.7.1.170"/>
    </reaction>
</comment>
<reference evidence="2 3" key="1">
    <citation type="submission" date="2015-11" db="EMBL/GenBank/DDBJ databases">
        <title>Genomic analysis of 38 Legionella species identifies large and diverse effector repertoires.</title>
        <authorList>
            <person name="Burstein D."/>
            <person name="Amaro F."/>
            <person name="Zusman T."/>
            <person name="Lifshitz Z."/>
            <person name="Cohen O."/>
            <person name="Gilbert J.A."/>
            <person name="Pupko T."/>
            <person name="Shuman H.A."/>
            <person name="Segal G."/>
        </authorList>
    </citation>
    <scope>NUCLEOTIDE SEQUENCE [LARGE SCALE GENOMIC DNA]</scope>
    <source>
        <strain evidence="2 3">Mt.St.Helens-4</strain>
    </source>
</reference>
<dbReference type="GO" id="GO:0097175">
    <property type="term" value="P:1,6-anhydro-N-acetyl-beta-muramic acid catabolic process"/>
    <property type="evidence" value="ECO:0007669"/>
    <property type="project" value="UniProtKB-UniRule"/>
</dbReference>
<keyword evidence="1 2" id="KW-0418">Kinase</keyword>
<dbReference type="HAMAP" id="MF_01270">
    <property type="entry name" value="AnhMurNAc_kinase"/>
    <property type="match status" value="1"/>
</dbReference>
<dbReference type="PANTHER" id="PTHR30605:SF0">
    <property type="entry name" value="ANHYDRO-N-ACETYLMURAMIC ACID KINASE"/>
    <property type="match status" value="1"/>
</dbReference>
<comment type="pathway">
    <text evidence="1">Cell wall biogenesis; peptidoglycan recycling.</text>
</comment>
<proteinExistence type="inferred from homology"/>
<dbReference type="Pfam" id="PF03702">
    <property type="entry name" value="AnmK"/>
    <property type="match status" value="1"/>
</dbReference>
<keyword evidence="1" id="KW-0067">ATP-binding</keyword>
<dbReference type="PANTHER" id="PTHR30605">
    <property type="entry name" value="ANHYDRO-N-ACETYLMURAMIC ACID KINASE"/>
    <property type="match status" value="1"/>
</dbReference>
<dbReference type="eggNOG" id="COG2377">
    <property type="taxonomic scope" value="Bacteria"/>
</dbReference>